<proteinExistence type="predicted"/>
<dbReference type="Proteomes" id="UP000253782">
    <property type="component" value="Unassembled WGS sequence"/>
</dbReference>
<dbReference type="RefSeq" id="WP_114846948.1">
    <property type="nucleotide sequence ID" value="NZ_JBHSPE010000012.1"/>
</dbReference>
<accession>A0A369UHK8</accession>
<organism evidence="2 3">
    <name type="scientific">Dyella tabacisoli</name>
    <dbReference type="NCBI Taxonomy" id="2282381"/>
    <lineage>
        <taxon>Bacteria</taxon>
        <taxon>Pseudomonadati</taxon>
        <taxon>Pseudomonadota</taxon>
        <taxon>Gammaproteobacteria</taxon>
        <taxon>Lysobacterales</taxon>
        <taxon>Rhodanobacteraceae</taxon>
        <taxon>Dyella</taxon>
    </lineage>
</organism>
<evidence type="ECO:0000313" key="2">
    <source>
        <dbReference type="EMBL" id="RDD80242.1"/>
    </source>
</evidence>
<dbReference type="AlphaFoldDB" id="A0A369UHK8"/>
<protein>
    <submittedName>
        <fullName evidence="2">Uncharacterized protein</fullName>
    </submittedName>
</protein>
<comment type="caution">
    <text evidence="2">The sequence shown here is derived from an EMBL/GenBank/DDBJ whole genome shotgun (WGS) entry which is preliminary data.</text>
</comment>
<dbReference type="OrthoDB" id="8583929at2"/>
<keyword evidence="1" id="KW-0732">Signal</keyword>
<evidence type="ECO:0000313" key="3">
    <source>
        <dbReference type="Proteomes" id="UP000253782"/>
    </source>
</evidence>
<sequence>MRNNRRHLAWIGASMLVALSTLGFASNPVHAAESIQPEAVITTVGTLDANLRPPGVPGDFVITPNGYFSAACVQLVQADEKVHTDGRIERADGAIRKPATCTQPHYTSGGMRVEPNGAVTAPFGYKSTVPSYSGWVLYTSYSSNKAIGRIVANWTVPAAPTSAGSQVVYFFPGLEQLPNVQSILQPVLGWNGYNDKAWTMASWNCCVSGTTYHSSPIKVSKGDKLLGDTYSTCAPGVSCSVWAIVSTDTTNGRSTTLRTNPYNTLNWVFGGVLEAYGIGTCSQYAGSPINYTNIKVYDINNVQVASPPWQGTNVIGSGSPQCNYHIAATASTATLSY</sequence>
<feature type="signal peptide" evidence="1">
    <location>
        <begin position="1"/>
        <end position="31"/>
    </location>
</feature>
<feature type="chain" id="PRO_5016737082" evidence="1">
    <location>
        <begin position="32"/>
        <end position="337"/>
    </location>
</feature>
<gene>
    <name evidence="2" type="ORF">DVJ77_18215</name>
</gene>
<evidence type="ECO:0000256" key="1">
    <source>
        <dbReference type="SAM" id="SignalP"/>
    </source>
</evidence>
<reference evidence="2 3" key="1">
    <citation type="submission" date="2018-07" db="EMBL/GenBank/DDBJ databases">
        <title>Dyella tabacisoli L4-6T, whole genome shotgun sequence.</title>
        <authorList>
            <person name="Zhou X.-K."/>
            <person name="Li W.-J."/>
            <person name="Duan Y.-Q."/>
        </authorList>
    </citation>
    <scope>NUCLEOTIDE SEQUENCE [LARGE SCALE GENOMIC DNA]</scope>
    <source>
        <strain evidence="2 3">L4-6</strain>
    </source>
</reference>
<keyword evidence="3" id="KW-1185">Reference proteome</keyword>
<name>A0A369UHK8_9GAMM</name>
<dbReference type="EMBL" id="QQAH01000019">
    <property type="protein sequence ID" value="RDD80242.1"/>
    <property type="molecule type" value="Genomic_DNA"/>
</dbReference>